<dbReference type="InterPro" id="IPR036374">
    <property type="entry name" value="OxRdtase_Mopterin-bd_sf"/>
</dbReference>
<evidence type="ECO:0000259" key="1">
    <source>
        <dbReference type="Pfam" id="PF00174"/>
    </source>
</evidence>
<gene>
    <name evidence="2" type="ORF">OK18_16380</name>
</gene>
<proteinExistence type="predicted"/>
<organism evidence="2 3">
    <name type="scientific">Chryseobacterium gallinarum</name>
    <dbReference type="NCBI Taxonomy" id="1324352"/>
    <lineage>
        <taxon>Bacteria</taxon>
        <taxon>Pseudomonadati</taxon>
        <taxon>Bacteroidota</taxon>
        <taxon>Flavobacteriia</taxon>
        <taxon>Flavobacteriales</taxon>
        <taxon>Weeksellaceae</taxon>
        <taxon>Chryseobacterium group</taxon>
        <taxon>Chryseobacterium</taxon>
    </lineage>
</organism>
<evidence type="ECO:0000313" key="3">
    <source>
        <dbReference type="Proteomes" id="UP000035213"/>
    </source>
</evidence>
<dbReference type="Pfam" id="PF00174">
    <property type="entry name" value="Oxidored_molyb"/>
    <property type="match status" value="1"/>
</dbReference>
<dbReference type="SUPFAM" id="SSF56524">
    <property type="entry name" value="Oxidoreductase molybdopterin-binding domain"/>
    <property type="match status" value="1"/>
</dbReference>
<accession>A0A0G3MA74</accession>
<dbReference type="STRING" id="1324352.OK18_16380"/>
<protein>
    <submittedName>
        <fullName evidence="2">Molybdopterin-binding protein</fullName>
    </submittedName>
</protein>
<feature type="domain" description="Oxidoreductase molybdopterin-binding" evidence="1">
    <location>
        <begin position="21"/>
        <end position="140"/>
    </location>
</feature>
<evidence type="ECO:0000313" key="2">
    <source>
        <dbReference type="EMBL" id="AKK73967.1"/>
    </source>
</evidence>
<name>A0A0G3MA74_CHRGL</name>
<dbReference type="KEGG" id="cgn:OK18_16380"/>
<dbReference type="Gene3D" id="3.90.420.10">
    <property type="entry name" value="Oxidoreductase, molybdopterin-binding domain"/>
    <property type="match status" value="1"/>
</dbReference>
<dbReference type="InterPro" id="IPR000572">
    <property type="entry name" value="OxRdtase_Mopterin-bd_dom"/>
</dbReference>
<dbReference type="Proteomes" id="UP000035213">
    <property type="component" value="Chromosome"/>
</dbReference>
<dbReference type="AlphaFoldDB" id="A0A0G3MA74"/>
<reference evidence="2 3" key="1">
    <citation type="submission" date="2014-11" db="EMBL/GenBank/DDBJ databases">
        <authorList>
            <person name="Park G.-S."/>
            <person name="Hong S.-J."/>
            <person name="Jung B.K."/>
            <person name="Khan A.R."/>
            <person name="Kwak Y."/>
            <person name="Shin J.-H."/>
        </authorList>
    </citation>
    <scope>NUCLEOTIDE SEQUENCE [LARGE SCALE GENOMIC DNA]</scope>
    <source>
        <strain evidence="2 3">DSM 27622</strain>
    </source>
</reference>
<dbReference type="OrthoDB" id="482420at2"/>
<dbReference type="RefSeq" id="WP_053328698.1">
    <property type="nucleotide sequence ID" value="NZ_CP009928.1"/>
</dbReference>
<dbReference type="EMBL" id="CP009928">
    <property type="protein sequence ID" value="AKK73967.1"/>
    <property type="molecule type" value="Genomic_DNA"/>
</dbReference>
<dbReference type="PATRIC" id="fig|1324352.5.peg.3420"/>
<sequence length="161" mass="17477">MKKMLPVAFLLVSGWMWCQSGFKLKVGGEVSQPLELTVSDLSKMPEKEASLRDKEGKTHTYTGVSLQDILAKAGVPSGKELHGENLAKYVLAKCTDGYQVLFSLAELDASIADKNVIIAYKMDGNPLPESKGPLRLIAEGEKKPARSSYQLASLSVGHIKN</sequence>